<dbReference type="InterPro" id="IPR012381">
    <property type="entry name" value="EutP_PduV"/>
</dbReference>
<dbReference type="EMBL" id="BMOS01000010">
    <property type="protein sequence ID" value="GGN57160.1"/>
    <property type="molecule type" value="Genomic_DNA"/>
</dbReference>
<name>A0A918D1E7_9BACI</name>
<evidence type="ECO:0008006" key="4">
    <source>
        <dbReference type="Google" id="ProtNLM"/>
    </source>
</evidence>
<dbReference type="AlphaFoldDB" id="A0A918D1E7"/>
<dbReference type="GO" id="GO:0006576">
    <property type="term" value="P:biogenic amine metabolic process"/>
    <property type="evidence" value="ECO:0007669"/>
    <property type="project" value="InterPro"/>
</dbReference>
<dbReference type="PIRSF" id="PIRSF036409">
    <property type="entry name" value="EutP_PduV"/>
    <property type="match status" value="1"/>
</dbReference>
<reference evidence="2" key="1">
    <citation type="journal article" date="2014" name="Int. J. Syst. Evol. Microbiol.">
        <title>Complete genome sequence of Corynebacterium casei LMG S-19264T (=DSM 44701T), isolated from a smear-ripened cheese.</title>
        <authorList>
            <consortium name="US DOE Joint Genome Institute (JGI-PGF)"/>
            <person name="Walter F."/>
            <person name="Albersmeier A."/>
            <person name="Kalinowski J."/>
            <person name="Ruckert C."/>
        </authorList>
    </citation>
    <scope>NUCLEOTIDE SEQUENCE</scope>
    <source>
        <strain evidence="2">JCM 17251</strain>
    </source>
</reference>
<comment type="similarity">
    <text evidence="1">Belongs to the EutP/PduV family.</text>
</comment>
<evidence type="ECO:0000256" key="1">
    <source>
        <dbReference type="PIRNR" id="PIRNR036409"/>
    </source>
</evidence>
<keyword evidence="3" id="KW-1185">Reference proteome</keyword>
<dbReference type="PANTHER" id="PTHR40453">
    <property type="entry name" value="PROTEIN YOEF"/>
    <property type="match status" value="1"/>
</dbReference>
<reference evidence="2" key="2">
    <citation type="submission" date="2020-09" db="EMBL/GenBank/DDBJ databases">
        <authorList>
            <person name="Sun Q."/>
            <person name="Ohkuma M."/>
        </authorList>
    </citation>
    <scope>NUCLEOTIDE SEQUENCE</scope>
    <source>
        <strain evidence="2">JCM 17251</strain>
    </source>
</reference>
<dbReference type="GO" id="GO:0005524">
    <property type="term" value="F:ATP binding"/>
    <property type="evidence" value="ECO:0007669"/>
    <property type="project" value="UniProtKB-UniRule"/>
</dbReference>
<dbReference type="Gene3D" id="3.40.50.300">
    <property type="entry name" value="P-loop containing nucleotide triphosphate hydrolases"/>
    <property type="match status" value="1"/>
</dbReference>
<dbReference type="InterPro" id="IPR027417">
    <property type="entry name" value="P-loop_NTPase"/>
</dbReference>
<gene>
    <name evidence="2" type="ORF">GCM10007971_17890</name>
</gene>
<proteinExistence type="inferred from homology"/>
<accession>A0A918D1E7</accession>
<dbReference type="SUPFAM" id="SSF52540">
    <property type="entry name" value="P-loop containing nucleoside triphosphate hydrolases"/>
    <property type="match status" value="1"/>
</dbReference>
<organism evidence="2 3">
    <name type="scientific">Oceanobacillus indicireducens</name>
    <dbReference type="NCBI Taxonomy" id="1004261"/>
    <lineage>
        <taxon>Bacteria</taxon>
        <taxon>Bacillati</taxon>
        <taxon>Bacillota</taxon>
        <taxon>Bacilli</taxon>
        <taxon>Bacillales</taxon>
        <taxon>Bacillaceae</taxon>
        <taxon>Oceanobacillus</taxon>
    </lineage>
</organism>
<evidence type="ECO:0000313" key="3">
    <source>
        <dbReference type="Proteomes" id="UP000624041"/>
    </source>
</evidence>
<dbReference type="CDD" id="cd00882">
    <property type="entry name" value="Ras_like_GTPase"/>
    <property type="match status" value="1"/>
</dbReference>
<keyword evidence="1" id="KW-0547">Nucleotide-binding</keyword>
<dbReference type="PANTHER" id="PTHR40453:SF1">
    <property type="entry name" value="PROTEIN YOEF"/>
    <property type="match status" value="1"/>
</dbReference>
<dbReference type="Pfam" id="PF10662">
    <property type="entry name" value="PduV-EutP"/>
    <property type="match status" value="1"/>
</dbReference>
<dbReference type="Proteomes" id="UP000624041">
    <property type="component" value="Unassembled WGS sequence"/>
</dbReference>
<sequence length="171" mass="19161">MRTNNRVMVLGGIDAGKTTLADALLKRERKDKKVKTQSLIYDDWIVDTPGEYIENPLHYRNIMATSMEMTHVIFLQDATNDKTIFAPGFSSGINKLPIGVVSKADHAEADIERSIQILKKAMVRGPIVVTSAYTGEGLQLIYDLVRLNTMKAMEDYTRQSDSRNIIFHGGD</sequence>
<protein>
    <recommendedName>
        <fullName evidence="4">Ethanolamine utilization protein EutP</fullName>
    </recommendedName>
</protein>
<comment type="caution">
    <text evidence="2">The sequence shown here is derived from an EMBL/GenBank/DDBJ whole genome shotgun (WGS) entry which is preliminary data.</text>
</comment>
<evidence type="ECO:0000313" key="2">
    <source>
        <dbReference type="EMBL" id="GGN57160.1"/>
    </source>
</evidence>